<feature type="transmembrane region" description="Helical" evidence="1">
    <location>
        <begin position="50"/>
        <end position="66"/>
    </location>
</feature>
<evidence type="ECO:0000313" key="2">
    <source>
        <dbReference type="EMBL" id="RZN65034.1"/>
    </source>
</evidence>
<keyword evidence="1" id="KW-1133">Transmembrane helix</keyword>
<keyword evidence="1" id="KW-0472">Membrane</keyword>
<name>A0A520KT26_METT2</name>
<feature type="transmembrane region" description="Helical" evidence="1">
    <location>
        <begin position="12"/>
        <end position="30"/>
    </location>
</feature>
<sequence>MEVIKVKGKQFVSLMIAAVVLSATLAVPIFAQIGEPAEPQDDDSAEPTSFNIYYYIINHLLFTYLNRKI</sequence>
<dbReference type="EMBL" id="RXIF01000004">
    <property type="protein sequence ID" value="RZN65034.1"/>
    <property type="molecule type" value="Genomic_DNA"/>
</dbReference>
<gene>
    <name evidence="2" type="ORF">EF806_03040</name>
</gene>
<dbReference type="AlphaFoldDB" id="A0A520KT26"/>
<dbReference type="Proteomes" id="UP000317158">
    <property type="component" value="Unassembled WGS sequence"/>
</dbReference>
<proteinExistence type="predicted"/>
<reference evidence="2 3" key="1">
    <citation type="journal article" date="2019" name="Nat. Microbiol.">
        <title>Wide diversity of methane and short-chain alkane metabolisms in uncultured archaea.</title>
        <authorList>
            <person name="Borrel G."/>
            <person name="Adam P.S."/>
            <person name="McKay L.J."/>
            <person name="Chen L.X."/>
            <person name="Sierra-Garcia I.N."/>
            <person name="Sieber C.M."/>
            <person name="Letourneur Q."/>
            <person name="Ghozlane A."/>
            <person name="Andersen G.L."/>
            <person name="Li W.J."/>
            <person name="Hallam S.J."/>
            <person name="Muyzer G."/>
            <person name="de Oliveira V.M."/>
            <person name="Inskeep W.P."/>
            <person name="Banfield J.F."/>
            <person name="Gribaldo S."/>
        </authorList>
    </citation>
    <scope>NUCLEOTIDE SEQUENCE [LARGE SCALE GENOMIC DNA]</scope>
    <source>
        <strain evidence="2">NM1a</strain>
    </source>
</reference>
<evidence type="ECO:0000256" key="1">
    <source>
        <dbReference type="SAM" id="Phobius"/>
    </source>
</evidence>
<evidence type="ECO:0000313" key="3">
    <source>
        <dbReference type="Proteomes" id="UP000317158"/>
    </source>
</evidence>
<organism evidence="2 3">
    <name type="scientific">Methanoliparum thermophilum</name>
    <dbReference type="NCBI Taxonomy" id="2491083"/>
    <lineage>
        <taxon>Archaea</taxon>
        <taxon>Methanobacteriati</taxon>
        <taxon>Methanobacteriota</taxon>
        <taxon>Candidatus Methanoliparia</taxon>
        <taxon>Candidatus Methanoliparales</taxon>
        <taxon>Candidatus Methanoliparaceae</taxon>
        <taxon>Candidatus Methanoliparum</taxon>
    </lineage>
</organism>
<accession>A0A520KT26</accession>
<protein>
    <submittedName>
        <fullName evidence="2">Uncharacterized protein</fullName>
    </submittedName>
</protein>
<keyword evidence="1" id="KW-0812">Transmembrane</keyword>
<comment type="caution">
    <text evidence="2">The sequence shown here is derived from an EMBL/GenBank/DDBJ whole genome shotgun (WGS) entry which is preliminary data.</text>
</comment>